<proteinExistence type="predicted"/>
<gene>
    <name evidence="2" type="ORF">HY834_11620</name>
</gene>
<dbReference type="Proteomes" id="UP000782610">
    <property type="component" value="Unassembled WGS sequence"/>
</dbReference>
<dbReference type="AlphaFoldDB" id="A0A933L4W4"/>
<feature type="region of interest" description="Disordered" evidence="1">
    <location>
        <begin position="161"/>
        <end position="181"/>
    </location>
</feature>
<reference evidence="2" key="1">
    <citation type="submission" date="2020-07" db="EMBL/GenBank/DDBJ databases">
        <title>Huge and variable diversity of episymbiotic CPR bacteria and DPANN archaea in groundwater ecosystems.</title>
        <authorList>
            <person name="He C.Y."/>
            <person name="Keren R."/>
            <person name="Whittaker M."/>
            <person name="Farag I.F."/>
            <person name="Doudna J."/>
            <person name="Cate J.H.D."/>
            <person name="Banfield J.F."/>
        </authorList>
    </citation>
    <scope>NUCLEOTIDE SEQUENCE</scope>
    <source>
        <strain evidence="2">NC_groundwater_1586_Pr3_B-0.1um_66_15</strain>
    </source>
</reference>
<evidence type="ECO:0000313" key="3">
    <source>
        <dbReference type="Proteomes" id="UP000782610"/>
    </source>
</evidence>
<accession>A0A933L4W4</accession>
<sequence>MPKPHSVTPDRAEAHEGLYLRLAKLLKQVETIAARKPEAEIPAETRALASDLLFEVRPFLARSLARKLPLDAAPGFAGLAVQLGQALAGLDAFEARHSAWDPELGCFVWLIGRDATVPVRRLRPQTSAIITSLADKRHGEEMRDKLLRLIEAKAETAYEDGYADATAGRPSSPPPSRLDRL</sequence>
<organism evidence="2 3">
    <name type="scientific">Devosia nanyangense</name>
    <dbReference type="NCBI Taxonomy" id="1228055"/>
    <lineage>
        <taxon>Bacteria</taxon>
        <taxon>Pseudomonadati</taxon>
        <taxon>Pseudomonadota</taxon>
        <taxon>Alphaproteobacteria</taxon>
        <taxon>Hyphomicrobiales</taxon>
        <taxon>Devosiaceae</taxon>
        <taxon>Devosia</taxon>
    </lineage>
</organism>
<dbReference type="EMBL" id="JACRAF010000031">
    <property type="protein sequence ID" value="MBI4922390.1"/>
    <property type="molecule type" value="Genomic_DNA"/>
</dbReference>
<protein>
    <submittedName>
        <fullName evidence="2">Uncharacterized protein</fullName>
    </submittedName>
</protein>
<comment type="caution">
    <text evidence="2">The sequence shown here is derived from an EMBL/GenBank/DDBJ whole genome shotgun (WGS) entry which is preliminary data.</text>
</comment>
<evidence type="ECO:0000256" key="1">
    <source>
        <dbReference type="SAM" id="MobiDB-lite"/>
    </source>
</evidence>
<feature type="compositionally biased region" description="Pro residues" evidence="1">
    <location>
        <begin position="171"/>
        <end position="181"/>
    </location>
</feature>
<name>A0A933L4W4_9HYPH</name>
<evidence type="ECO:0000313" key="2">
    <source>
        <dbReference type="EMBL" id="MBI4922390.1"/>
    </source>
</evidence>